<keyword evidence="4" id="KW-1185">Reference proteome</keyword>
<feature type="chain" id="PRO_5044258473" description="Sulfotransferase" evidence="2">
    <location>
        <begin position="19"/>
        <end position="693"/>
    </location>
</feature>
<dbReference type="Pfam" id="PF03567">
    <property type="entry name" value="Sulfotransfer_2"/>
    <property type="match status" value="1"/>
</dbReference>
<comment type="caution">
    <text evidence="3">The sequence shown here is derived from an EMBL/GenBank/DDBJ whole genome shotgun (WGS) entry which is preliminary data.</text>
</comment>
<dbReference type="InterPro" id="IPR027417">
    <property type="entry name" value="P-loop_NTPase"/>
</dbReference>
<dbReference type="AlphaFoldDB" id="A0AB34J227"/>
<proteinExistence type="predicted"/>
<reference evidence="3 4" key="1">
    <citation type="journal article" date="2024" name="Science">
        <title>Giant polyketide synthase enzymes in the biosynthesis of giant marine polyether toxins.</title>
        <authorList>
            <person name="Fallon T.R."/>
            <person name="Shende V.V."/>
            <person name="Wierzbicki I.H."/>
            <person name="Pendleton A.L."/>
            <person name="Watervoot N.F."/>
            <person name="Auber R.P."/>
            <person name="Gonzalez D.J."/>
            <person name="Wisecaver J.H."/>
            <person name="Moore B.S."/>
        </authorList>
    </citation>
    <scope>NUCLEOTIDE SEQUENCE [LARGE SCALE GENOMIC DNA]</scope>
    <source>
        <strain evidence="3 4">12B1</strain>
    </source>
</reference>
<feature type="compositionally biased region" description="Polar residues" evidence="1">
    <location>
        <begin position="482"/>
        <end position="502"/>
    </location>
</feature>
<dbReference type="InterPro" id="IPR005331">
    <property type="entry name" value="Sulfotransferase"/>
</dbReference>
<evidence type="ECO:0000313" key="4">
    <source>
        <dbReference type="Proteomes" id="UP001515480"/>
    </source>
</evidence>
<feature type="signal peptide" evidence="2">
    <location>
        <begin position="1"/>
        <end position="18"/>
    </location>
</feature>
<accession>A0AB34J227</accession>
<evidence type="ECO:0008006" key="5">
    <source>
        <dbReference type="Google" id="ProtNLM"/>
    </source>
</evidence>
<keyword evidence="2" id="KW-0732">Signal</keyword>
<dbReference type="GO" id="GO:0016020">
    <property type="term" value="C:membrane"/>
    <property type="evidence" value="ECO:0007669"/>
    <property type="project" value="InterPro"/>
</dbReference>
<evidence type="ECO:0000256" key="2">
    <source>
        <dbReference type="SAM" id="SignalP"/>
    </source>
</evidence>
<evidence type="ECO:0000313" key="3">
    <source>
        <dbReference type="EMBL" id="KAL1510915.1"/>
    </source>
</evidence>
<dbReference type="Gene3D" id="3.40.50.300">
    <property type="entry name" value="P-loop containing nucleotide triphosphate hydrolases"/>
    <property type="match status" value="1"/>
</dbReference>
<evidence type="ECO:0000256" key="1">
    <source>
        <dbReference type="SAM" id="MobiDB-lite"/>
    </source>
</evidence>
<protein>
    <recommendedName>
        <fullName evidence="5">Sulfotransferase</fullName>
    </recommendedName>
</protein>
<feature type="compositionally biased region" description="Low complexity" evidence="1">
    <location>
        <begin position="449"/>
        <end position="463"/>
    </location>
</feature>
<dbReference type="EMBL" id="JBGBPQ010000014">
    <property type="protein sequence ID" value="KAL1510915.1"/>
    <property type="molecule type" value="Genomic_DNA"/>
</dbReference>
<sequence>MRLRAWVVVLIAQGRTLCLPSDKRRWAALPAEGFARSARWSALDLRLWPFEYIRRAQQCHYPTDRRYFACALQKAIVYPRRKLAYLHVYKAMGTTVEIFLRQICSPERESAVTCADAAGFSAESRVCSWGCTSNRTCRARPPPFAFTFVRDPVRRFVSAYQELSRRHGIRYIGGHKRIVDYPRAFHGNLSRFFHSLIDAGHFWNAHFMPQWLFLTTNQGKAKLSLDYIGHVNASTQVLSTLEAGLHPRNCSARCRSCVRDNSSLRRPFRCGIPQLRGPEYRHDIHLSRGPTDGLALTTEQTRTICSIYLSDYLAFGLPAPHTCTDILQRVRNGSYNLPVDFNPLRIKSRPGHRTVNGLKARGSGTVGWASLDWKQSLRRWSNTELNVSGTRNNPPLKLQAPRYAQRIAPEGKLHTSRRSPSSQLNISAARINPSLKRTKRPTTAARMARITPSTTRTHSTTRSNKNSPAALYNQQKKHESSRSPFHSTNQLSHGNTNTKLNISVTRRKWSLKRAIPRKPVLRNKQSTHLSLRRRPRIVRQRGAADIELHIMLGRLVPHEVGRRRARPSAEAEYIEYASQIMRALGTAGAGPVPIGTDNASNRQVAMRQGASARSKHLLRRYYVLMQRVQAGEVRVVHVKDDANPADFLTKWVPARKLRSSVAYVSGQSARRKGFVQEAIQKRRAPSGDKPPHV</sequence>
<dbReference type="Proteomes" id="UP001515480">
    <property type="component" value="Unassembled WGS sequence"/>
</dbReference>
<name>A0AB34J227_PRYPA</name>
<feature type="region of interest" description="Disordered" evidence="1">
    <location>
        <begin position="438"/>
        <end position="502"/>
    </location>
</feature>
<gene>
    <name evidence="3" type="ORF">AB1Y20_005744</name>
</gene>
<dbReference type="GO" id="GO:0008146">
    <property type="term" value="F:sulfotransferase activity"/>
    <property type="evidence" value="ECO:0007669"/>
    <property type="project" value="InterPro"/>
</dbReference>
<organism evidence="3 4">
    <name type="scientific">Prymnesium parvum</name>
    <name type="common">Toxic golden alga</name>
    <dbReference type="NCBI Taxonomy" id="97485"/>
    <lineage>
        <taxon>Eukaryota</taxon>
        <taxon>Haptista</taxon>
        <taxon>Haptophyta</taxon>
        <taxon>Prymnesiophyceae</taxon>
        <taxon>Prymnesiales</taxon>
        <taxon>Prymnesiaceae</taxon>
        <taxon>Prymnesium</taxon>
    </lineage>
</organism>